<reference evidence="10" key="1">
    <citation type="submission" date="2021-06" db="EMBL/GenBank/DDBJ databases">
        <title>44 bacteria genomes isolated from Dapeng, Shenzhen.</title>
        <authorList>
            <person name="Zheng W."/>
            <person name="Yu S."/>
            <person name="Huang Y."/>
        </authorList>
    </citation>
    <scope>NUCLEOTIDE SEQUENCE</scope>
    <source>
        <strain evidence="10">DP5N28-2</strain>
    </source>
</reference>
<dbReference type="InterPro" id="IPR023997">
    <property type="entry name" value="TonB-dep_OMP_SusC/RagA_CS"/>
</dbReference>
<evidence type="ECO:0000313" key="10">
    <source>
        <dbReference type="EMBL" id="MBY5959146.1"/>
    </source>
</evidence>
<feature type="signal peptide" evidence="8">
    <location>
        <begin position="1"/>
        <end position="26"/>
    </location>
</feature>
<dbReference type="PROSITE" id="PS52016">
    <property type="entry name" value="TONB_DEPENDENT_REC_3"/>
    <property type="match status" value="1"/>
</dbReference>
<evidence type="ECO:0000256" key="8">
    <source>
        <dbReference type="SAM" id="SignalP"/>
    </source>
</evidence>
<keyword evidence="4 7" id="KW-0812">Transmembrane</keyword>
<organism evidence="10 11">
    <name type="scientific">Membranihabitans marinus</name>
    <dbReference type="NCBI Taxonomy" id="1227546"/>
    <lineage>
        <taxon>Bacteria</taxon>
        <taxon>Pseudomonadati</taxon>
        <taxon>Bacteroidota</taxon>
        <taxon>Saprospiria</taxon>
        <taxon>Saprospirales</taxon>
        <taxon>Saprospiraceae</taxon>
        <taxon>Membranihabitans</taxon>
    </lineage>
</organism>
<dbReference type="Gene3D" id="2.170.130.10">
    <property type="entry name" value="TonB-dependent receptor, plug domain"/>
    <property type="match status" value="1"/>
</dbReference>
<dbReference type="InterPro" id="IPR037066">
    <property type="entry name" value="Plug_dom_sf"/>
</dbReference>
<keyword evidence="11" id="KW-1185">Reference proteome</keyword>
<dbReference type="InterPro" id="IPR039426">
    <property type="entry name" value="TonB-dep_rcpt-like"/>
</dbReference>
<dbReference type="Pfam" id="PF07715">
    <property type="entry name" value="Plug"/>
    <property type="match status" value="1"/>
</dbReference>
<dbReference type="InterPro" id="IPR012910">
    <property type="entry name" value="Plug_dom"/>
</dbReference>
<dbReference type="Gene3D" id="2.40.170.20">
    <property type="entry name" value="TonB-dependent receptor, beta-barrel domain"/>
    <property type="match status" value="1"/>
</dbReference>
<protein>
    <submittedName>
        <fullName evidence="10">SusC/RagA family TonB-linked outer membrane protein</fullName>
    </submittedName>
</protein>
<evidence type="ECO:0000256" key="7">
    <source>
        <dbReference type="PROSITE-ProRule" id="PRU01360"/>
    </source>
</evidence>
<evidence type="ECO:0000256" key="5">
    <source>
        <dbReference type="ARBA" id="ARBA00023136"/>
    </source>
</evidence>
<evidence type="ECO:0000256" key="6">
    <source>
        <dbReference type="ARBA" id="ARBA00023237"/>
    </source>
</evidence>
<dbReference type="SUPFAM" id="SSF56935">
    <property type="entry name" value="Porins"/>
    <property type="match status" value="1"/>
</dbReference>
<sequence length="1033" mass="116255">MMKRTILMCCYVLLVGIILGSTQGKAAENFPISIVGNVTDQEGEPLIGVNVLVVGTSIGTSTDFNGRYELENVEEDATLLFSYVGYQSQEVDVNGRSTIDVTMISDAEVLDELVVVGYGTVKKSDLTGSVERIDAEKFKSQAMTQLTDMLTGTVAGFNANQSTSAAGGSSLEVRGPTSLTASTNPLIVLDGVIFNGSLRDINPNDIASIDILKDASSTAIFGAKAASGVILITTSKGSTGKPVVNLTTRIGMSQLSSDQYGVRGPEEYIDFRKEYYRGLAQPFPDTYWDDPSNLSSGITLEEWRSLNPNPLPDDQREYLSRLNFFPTEIETYLQGETIDWLDETFQNGVRQDYDLSVSGGTENSRYYWSLGYVDNEGIIRGDNFNAIRSRLNVDFDITPWLNVGTNTQFTVRDESSVAANLSWMQSVSPFAKMRNDDGSLKWYPGDYVGARNPLINTLGQDRDRKINSLFSSLFAKFKLPYGIEYKVSFQPRVQSLRDYNYWSPQTITGGQDISGGRARRLDYTQVEYMVDNLLTWKKSFGIHDFDVTLLQNVEHTRSWQSEQENNTFLPSPALGYSGTQYGINPALSSNDVKVTGDALMARLNYALLNKYLLTASIRRDGFSAFGQEHPRATFPALAFAWKLSEEQFFNINSIDQLKVRASWGVNGNRDIGPYAALAQLKSVQYYDGKNVHIGIGTSTLENRQLVWEETKSLNFGVDVGFMESRFQMTLDYYDMVTNNLLVNRILPRTTGFSSVTTNIGELANKGVELTFRSANVSTSKFDWNSTLNFSLNRNKINRLFGIEGDFVFEGKEYHGEIPDFSNEWFPGHGIDAIWNYDIVGIWQEEERDEAAKYNLEPGDFKARDLDDNGTYEAVKDKTFIGYDQPRFRVGLRNDFTILKNLTASVFVRADLGHMGRFRPARHRHSTYDRYNTPPVPYWTKENRSNDWPRLGQNDAPYGGGIDLFKPKSFVRIQDFTLNYRFPMDRLTSINFQSLQIFASVRNLWTFSDWPGWDPETGFSPMPRTYTMGLNLSL</sequence>
<comment type="similarity">
    <text evidence="7">Belongs to the TonB-dependent receptor family.</text>
</comment>
<name>A0A953HYS1_9BACT</name>
<dbReference type="NCBIfam" id="TIGR04057">
    <property type="entry name" value="SusC_RagA_signa"/>
    <property type="match status" value="1"/>
</dbReference>
<dbReference type="EMBL" id="JAHVHU010000012">
    <property type="protein sequence ID" value="MBY5959146.1"/>
    <property type="molecule type" value="Genomic_DNA"/>
</dbReference>
<evidence type="ECO:0000256" key="2">
    <source>
        <dbReference type="ARBA" id="ARBA00022448"/>
    </source>
</evidence>
<comment type="caution">
    <text evidence="10">The sequence shown here is derived from an EMBL/GenBank/DDBJ whole genome shotgun (WGS) entry which is preliminary data.</text>
</comment>
<feature type="domain" description="TonB-dependent receptor plug" evidence="9">
    <location>
        <begin position="123"/>
        <end position="229"/>
    </location>
</feature>
<dbReference type="InterPro" id="IPR008969">
    <property type="entry name" value="CarboxyPept-like_regulatory"/>
</dbReference>
<evidence type="ECO:0000313" key="11">
    <source>
        <dbReference type="Proteomes" id="UP000753961"/>
    </source>
</evidence>
<dbReference type="AlphaFoldDB" id="A0A953HYS1"/>
<dbReference type="Proteomes" id="UP000753961">
    <property type="component" value="Unassembled WGS sequence"/>
</dbReference>
<evidence type="ECO:0000256" key="1">
    <source>
        <dbReference type="ARBA" id="ARBA00004571"/>
    </source>
</evidence>
<feature type="chain" id="PRO_5036986358" evidence="8">
    <location>
        <begin position="27"/>
        <end position="1033"/>
    </location>
</feature>
<dbReference type="Pfam" id="PF13715">
    <property type="entry name" value="CarbopepD_reg_2"/>
    <property type="match status" value="1"/>
</dbReference>
<accession>A0A953HYS1</accession>
<keyword evidence="8" id="KW-0732">Signal</keyword>
<dbReference type="RefSeq" id="WP_222580685.1">
    <property type="nucleotide sequence ID" value="NZ_JAHVHU010000012.1"/>
</dbReference>
<dbReference type="GO" id="GO:0009279">
    <property type="term" value="C:cell outer membrane"/>
    <property type="evidence" value="ECO:0007669"/>
    <property type="project" value="UniProtKB-SubCell"/>
</dbReference>
<keyword evidence="5 7" id="KW-0472">Membrane</keyword>
<comment type="subcellular location">
    <subcellularLocation>
        <location evidence="1 7">Cell outer membrane</location>
        <topology evidence="1 7">Multi-pass membrane protein</topology>
    </subcellularLocation>
</comment>
<proteinExistence type="inferred from homology"/>
<evidence type="ECO:0000256" key="4">
    <source>
        <dbReference type="ARBA" id="ARBA00022692"/>
    </source>
</evidence>
<dbReference type="FunFam" id="2.60.40.1120:FF:000003">
    <property type="entry name" value="Outer membrane protein Omp121"/>
    <property type="match status" value="1"/>
</dbReference>
<evidence type="ECO:0000256" key="3">
    <source>
        <dbReference type="ARBA" id="ARBA00022452"/>
    </source>
</evidence>
<gene>
    <name evidence="10" type="ORF">KUV50_13420</name>
</gene>
<dbReference type="SUPFAM" id="SSF49464">
    <property type="entry name" value="Carboxypeptidase regulatory domain-like"/>
    <property type="match status" value="1"/>
</dbReference>
<keyword evidence="6 7" id="KW-0998">Cell outer membrane</keyword>
<keyword evidence="2 7" id="KW-0813">Transport</keyword>
<dbReference type="InterPro" id="IPR023996">
    <property type="entry name" value="TonB-dep_OMP_SusC/RagA"/>
</dbReference>
<dbReference type="InterPro" id="IPR036942">
    <property type="entry name" value="Beta-barrel_TonB_sf"/>
</dbReference>
<dbReference type="NCBIfam" id="TIGR04056">
    <property type="entry name" value="OMP_RagA_SusC"/>
    <property type="match status" value="1"/>
</dbReference>
<dbReference type="Gene3D" id="2.60.40.1120">
    <property type="entry name" value="Carboxypeptidase-like, regulatory domain"/>
    <property type="match status" value="1"/>
</dbReference>
<keyword evidence="3 7" id="KW-1134">Transmembrane beta strand</keyword>
<evidence type="ECO:0000259" key="9">
    <source>
        <dbReference type="Pfam" id="PF07715"/>
    </source>
</evidence>